<accession>A0A7X1ZIJ7</accession>
<protein>
    <submittedName>
        <fullName evidence="1">Uncharacterized protein</fullName>
    </submittedName>
</protein>
<gene>
    <name evidence="1" type="ORF">GHC57_15320</name>
</gene>
<dbReference type="AlphaFoldDB" id="A0A7X1ZIJ7"/>
<name>A0A7X1ZIJ7_9PROT</name>
<proteinExistence type="predicted"/>
<keyword evidence="2" id="KW-1185">Reference proteome</keyword>
<reference evidence="1 2" key="1">
    <citation type="submission" date="2019-10" db="EMBL/GenBank/DDBJ databases">
        <title>Draft whole-genome sequence of the purple nonsulfur photosynthetic bacterium Roseospira navarrensis DSM 15114.</title>
        <authorList>
            <person name="Kyndt J.A."/>
            <person name="Meyer T.E."/>
        </authorList>
    </citation>
    <scope>NUCLEOTIDE SEQUENCE [LARGE SCALE GENOMIC DNA]</scope>
    <source>
        <strain evidence="1 2">DSM 15114</strain>
    </source>
</reference>
<dbReference type="Proteomes" id="UP000434582">
    <property type="component" value="Unassembled WGS sequence"/>
</dbReference>
<dbReference type="EMBL" id="WIVE01000059">
    <property type="protein sequence ID" value="MQX37890.1"/>
    <property type="molecule type" value="Genomic_DNA"/>
</dbReference>
<sequence length="241" mass="26835">MPVEIQLHQNLDAVKREIADFSDRQVPFAIRLALNATAVDGRDRVRDEMTRVFDSPTRFTLNSLFVRFAGRDVPEASVNIKDFAPKGTPAFKYLAPQIAGGERRTKRFERALQAAGVLPSGMLAVPGSRADLDAHGNMKGGQITKILSSLRASSDPYQNRGAGPGRRTRRADRYFAGQFNGGPDGIWQVKNDHALPIMLFVDRARYRPRLHFAELVHDTVDTRFGDHFAAALRRAHATARD</sequence>
<evidence type="ECO:0000313" key="2">
    <source>
        <dbReference type="Proteomes" id="UP000434582"/>
    </source>
</evidence>
<evidence type="ECO:0000313" key="1">
    <source>
        <dbReference type="EMBL" id="MQX37890.1"/>
    </source>
</evidence>
<dbReference type="RefSeq" id="WP_153345824.1">
    <property type="nucleotide sequence ID" value="NZ_WIVE01000059.1"/>
</dbReference>
<organism evidence="1 2">
    <name type="scientific">Roseospira navarrensis</name>
    <dbReference type="NCBI Taxonomy" id="140058"/>
    <lineage>
        <taxon>Bacteria</taxon>
        <taxon>Pseudomonadati</taxon>
        <taxon>Pseudomonadota</taxon>
        <taxon>Alphaproteobacteria</taxon>
        <taxon>Rhodospirillales</taxon>
        <taxon>Rhodospirillaceae</taxon>
        <taxon>Roseospira</taxon>
    </lineage>
</organism>
<comment type="caution">
    <text evidence="1">The sequence shown here is derived from an EMBL/GenBank/DDBJ whole genome shotgun (WGS) entry which is preliminary data.</text>
</comment>
<dbReference type="OrthoDB" id="6871774at2"/>